<gene>
    <name evidence="3" type="primary">LOC113789897</name>
</gene>
<organism evidence="2 3">
    <name type="scientific">Dermatophagoides pteronyssinus</name>
    <name type="common">European house dust mite</name>
    <dbReference type="NCBI Taxonomy" id="6956"/>
    <lineage>
        <taxon>Eukaryota</taxon>
        <taxon>Metazoa</taxon>
        <taxon>Ecdysozoa</taxon>
        <taxon>Arthropoda</taxon>
        <taxon>Chelicerata</taxon>
        <taxon>Arachnida</taxon>
        <taxon>Acari</taxon>
        <taxon>Acariformes</taxon>
        <taxon>Sarcoptiformes</taxon>
        <taxon>Astigmata</taxon>
        <taxon>Psoroptidia</taxon>
        <taxon>Analgoidea</taxon>
        <taxon>Pyroglyphidae</taxon>
        <taxon>Dermatophagoidinae</taxon>
        <taxon>Dermatophagoides</taxon>
    </lineage>
</organism>
<proteinExistence type="predicted"/>
<dbReference type="KEGG" id="dpte:113789897"/>
<dbReference type="OrthoDB" id="6436078at2759"/>
<dbReference type="GO" id="GO:0042302">
    <property type="term" value="F:structural constituent of cuticle"/>
    <property type="evidence" value="ECO:0007669"/>
    <property type="project" value="UniProtKB-UniRule"/>
</dbReference>
<protein>
    <submittedName>
        <fullName evidence="3">Uncharacterized protein LOC113789897</fullName>
    </submittedName>
</protein>
<evidence type="ECO:0000256" key="1">
    <source>
        <dbReference type="PROSITE-ProRule" id="PRU00497"/>
    </source>
</evidence>
<dbReference type="InParanoid" id="A0A6P6XTR5"/>
<reference evidence="3" key="1">
    <citation type="submission" date="2025-08" db="UniProtKB">
        <authorList>
            <consortium name="RefSeq"/>
        </authorList>
    </citation>
    <scope>IDENTIFICATION</scope>
    <source>
        <strain evidence="3">Airmid</strain>
    </source>
</reference>
<dbReference type="Proteomes" id="UP000515146">
    <property type="component" value="Unplaced"/>
</dbReference>
<keyword evidence="1" id="KW-0193">Cuticle</keyword>
<evidence type="ECO:0000313" key="2">
    <source>
        <dbReference type="Proteomes" id="UP000515146"/>
    </source>
</evidence>
<sequence>MESIEMFEMRSKFDDPDDPQLIGRFQYHQQGLNGRHPMSYRFGFVADDHQNPLSRHEMSHAPGHVTGAYSYIDANNKWQVVQYEAHPEHGFRIVKQWTKNRD</sequence>
<evidence type="ECO:0000313" key="3">
    <source>
        <dbReference type="RefSeq" id="XP_027195289.1"/>
    </source>
</evidence>
<accession>A0A6P6XTR5</accession>
<dbReference type="InterPro" id="IPR000618">
    <property type="entry name" value="Insect_cuticle"/>
</dbReference>
<dbReference type="PROSITE" id="PS51155">
    <property type="entry name" value="CHIT_BIND_RR_2"/>
    <property type="match status" value="1"/>
</dbReference>
<keyword evidence="2" id="KW-1185">Reference proteome</keyword>
<dbReference type="OMA" id="PEHGFRI"/>
<dbReference type="RefSeq" id="XP_027195289.1">
    <property type="nucleotide sequence ID" value="XM_027339488.1"/>
</dbReference>
<name>A0A6P6XTR5_DERPT</name>
<dbReference type="AlphaFoldDB" id="A0A6P6XTR5"/>
<dbReference type="Pfam" id="PF00379">
    <property type="entry name" value="Chitin_bind_4"/>
    <property type="match status" value="1"/>
</dbReference>